<evidence type="ECO:0000259" key="1">
    <source>
        <dbReference type="SMART" id="SM00986"/>
    </source>
</evidence>
<dbReference type="Pfam" id="PF03167">
    <property type="entry name" value="UDG"/>
    <property type="match status" value="1"/>
</dbReference>
<dbReference type="SMART" id="SM00987">
    <property type="entry name" value="UreE_C"/>
    <property type="match status" value="1"/>
</dbReference>
<dbReference type="GO" id="GO:0033958">
    <property type="term" value="F:DNA-deoxyinosine glycosylase activity"/>
    <property type="evidence" value="ECO:0007669"/>
    <property type="project" value="UniProtKB-EC"/>
</dbReference>
<name>A0A842HX05_9SPHN</name>
<dbReference type="CDD" id="cd10032">
    <property type="entry name" value="UDG-F6_HDG"/>
    <property type="match status" value="1"/>
</dbReference>
<dbReference type="Proteomes" id="UP000564378">
    <property type="component" value="Unassembled WGS sequence"/>
</dbReference>
<evidence type="ECO:0000313" key="2">
    <source>
        <dbReference type="EMBL" id="MBC2776947.1"/>
    </source>
</evidence>
<accession>A0A842HX05</accession>
<keyword evidence="2" id="KW-0378">Hydrolase</keyword>
<keyword evidence="2" id="KW-0326">Glycosidase</keyword>
<reference evidence="2 3" key="1">
    <citation type="submission" date="2020-08" db="EMBL/GenBank/DDBJ databases">
        <title>Draft genome sequence of Parasphingopyxis sp. GrpM-11.</title>
        <authorList>
            <person name="Oh J."/>
            <person name="Roh D.-H."/>
        </authorList>
    </citation>
    <scope>NUCLEOTIDE SEQUENCE [LARGE SCALE GENOMIC DNA]</scope>
    <source>
        <strain evidence="2 3">GrpM-11</strain>
    </source>
</reference>
<evidence type="ECO:0000313" key="3">
    <source>
        <dbReference type="Proteomes" id="UP000564378"/>
    </source>
</evidence>
<comment type="caution">
    <text evidence="2">The sequence shown here is derived from an EMBL/GenBank/DDBJ whole genome shotgun (WGS) entry which is preliminary data.</text>
</comment>
<protein>
    <submittedName>
        <fullName evidence="2">DNA-deoxyinosine glycosylase</fullName>
        <ecNumber evidence="2">3.2.2.15</ecNumber>
    </submittedName>
</protein>
<sequence>MQRKSSFPPVTDGGTRVLILGSLPGEESLRQRQYYAHPQNRFWELVGEAIGADLRALAYEARLAVLLTHHIGLWDVIADAHRSGSLDSAIRAERVNDLTALARSLPRLRAIAFNGRKSAIAGRRQLAEISGDIELIDLPSSSPAYAAMPIAEKISRWAVIGDIAANRGR</sequence>
<dbReference type="EMBL" id="JACJVJ010000001">
    <property type="protein sequence ID" value="MBC2776947.1"/>
    <property type="molecule type" value="Genomic_DNA"/>
</dbReference>
<keyword evidence="3" id="KW-1185">Reference proteome</keyword>
<dbReference type="EC" id="3.2.2.15" evidence="2"/>
<organism evidence="2 3">
    <name type="scientific">Parasphingopyxis marina</name>
    <dbReference type="NCBI Taxonomy" id="2761622"/>
    <lineage>
        <taxon>Bacteria</taxon>
        <taxon>Pseudomonadati</taxon>
        <taxon>Pseudomonadota</taxon>
        <taxon>Alphaproteobacteria</taxon>
        <taxon>Sphingomonadales</taxon>
        <taxon>Sphingomonadaceae</taxon>
        <taxon>Parasphingopyxis</taxon>
    </lineage>
</organism>
<dbReference type="AlphaFoldDB" id="A0A842HX05"/>
<feature type="domain" description="Uracil-DNA glycosylase-like" evidence="1">
    <location>
        <begin position="8"/>
        <end position="161"/>
    </location>
</feature>
<dbReference type="SMART" id="SM00986">
    <property type="entry name" value="UDG"/>
    <property type="match status" value="1"/>
</dbReference>
<dbReference type="InterPro" id="IPR026353">
    <property type="entry name" value="Hypoxan-DNA_Glyclase"/>
</dbReference>
<dbReference type="SUPFAM" id="SSF52141">
    <property type="entry name" value="Uracil-DNA glycosylase-like"/>
    <property type="match status" value="1"/>
</dbReference>
<dbReference type="InterPro" id="IPR036895">
    <property type="entry name" value="Uracil-DNA_glycosylase-like_sf"/>
</dbReference>
<gene>
    <name evidence="2" type="ORF">H6P80_04860</name>
</gene>
<proteinExistence type="predicted"/>
<dbReference type="Gene3D" id="3.40.470.10">
    <property type="entry name" value="Uracil-DNA glycosylase-like domain"/>
    <property type="match status" value="1"/>
</dbReference>
<dbReference type="NCBIfam" id="TIGR04274">
    <property type="entry name" value="hypoxanDNAglyco"/>
    <property type="match status" value="1"/>
</dbReference>
<dbReference type="InterPro" id="IPR005122">
    <property type="entry name" value="Uracil-DNA_glycosylase-like"/>
</dbReference>
<dbReference type="RefSeq" id="WP_185800195.1">
    <property type="nucleotide sequence ID" value="NZ_JACJVJ010000001.1"/>
</dbReference>